<evidence type="ECO:0000313" key="4">
    <source>
        <dbReference type="Proteomes" id="UP000199103"/>
    </source>
</evidence>
<dbReference type="STRING" id="630515.SAMN04489812_2904"/>
<protein>
    <submittedName>
        <fullName evidence="3">Uncharacterized protein</fullName>
    </submittedName>
</protein>
<name>A0A1H1URP8_9ACTN</name>
<keyword evidence="2" id="KW-0812">Transmembrane</keyword>
<feature type="compositionally biased region" description="Low complexity" evidence="1">
    <location>
        <begin position="73"/>
        <end position="87"/>
    </location>
</feature>
<keyword evidence="2" id="KW-1133">Transmembrane helix</keyword>
<dbReference type="AlphaFoldDB" id="A0A1H1URP8"/>
<dbReference type="Proteomes" id="UP000199103">
    <property type="component" value="Chromosome I"/>
</dbReference>
<feature type="region of interest" description="Disordered" evidence="1">
    <location>
        <begin position="170"/>
        <end position="205"/>
    </location>
</feature>
<sequence length="301" mass="32343">MSDQLAPPPRRAAPDALRRRIEQELRQAPQPGRRRQTLRMIVPIAAATVLVAGIGGTTAIRNLHHQHDIVVTPAASPRATTTTSPPDRSTEPGATRPMSEAEIAHDTKTCTAPDPSAAMPIPRKGTAKAIYATVQPPIGNRTEPTSHRILFVADEQGTFSCIDGRQRFWSDHGQDDDNRASPDAAAVVDPAGDSGSSQTCGPDHPARVDTQALLQIKKSRAEQARVKINSGGRPVIEPTAVPIRDGWIFVPIEMTGAAARKQLMITVEVLDAAGDRLPIQPYAPGDTQTVKKLTLSVERCQ</sequence>
<evidence type="ECO:0000256" key="1">
    <source>
        <dbReference type="SAM" id="MobiDB-lite"/>
    </source>
</evidence>
<keyword evidence="4" id="KW-1185">Reference proteome</keyword>
<proteinExistence type="predicted"/>
<dbReference type="EMBL" id="LT629772">
    <property type="protein sequence ID" value="SDS75127.1"/>
    <property type="molecule type" value="Genomic_DNA"/>
</dbReference>
<feature type="compositionally biased region" description="Low complexity" evidence="1">
    <location>
        <begin position="181"/>
        <end position="195"/>
    </location>
</feature>
<keyword evidence="2" id="KW-0472">Membrane</keyword>
<dbReference type="RefSeq" id="WP_091525861.1">
    <property type="nucleotide sequence ID" value="NZ_LT629772.1"/>
</dbReference>
<accession>A0A1H1URP8</accession>
<reference evidence="3 4" key="1">
    <citation type="submission" date="2016-10" db="EMBL/GenBank/DDBJ databases">
        <authorList>
            <person name="de Groot N.N."/>
        </authorList>
    </citation>
    <scope>NUCLEOTIDE SEQUENCE [LARGE SCALE GENOMIC DNA]</scope>
    <source>
        <strain evidence="3 4">DSM 21800</strain>
    </source>
</reference>
<gene>
    <name evidence="3" type="ORF">SAMN04489812_2904</name>
</gene>
<evidence type="ECO:0000256" key="2">
    <source>
        <dbReference type="SAM" id="Phobius"/>
    </source>
</evidence>
<organism evidence="3 4">
    <name type="scientific">Microlunatus soli</name>
    <dbReference type="NCBI Taxonomy" id="630515"/>
    <lineage>
        <taxon>Bacteria</taxon>
        <taxon>Bacillati</taxon>
        <taxon>Actinomycetota</taxon>
        <taxon>Actinomycetes</taxon>
        <taxon>Propionibacteriales</taxon>
        <taxon>Propionibacteriaceae</taxon>
        <taxon>Microlunatus</taxon>
    </lineage>
</organism>
<feature type="region of interest" description="Disordered" evidence="1">
    <location>
        <begin position="73"/>
        <end position="100"/>
    </location>
</feature>
<evidence type="ECO:0000313" key="3">
    <source>
        <dbReference type="EMBL" id="SDS75127.1"/>
    </source>
</evidence>
<feature type="compositionally biased region" description="Basic and acidic residues" evidence="1">
    <location>
        <begin position="170"/>
        <end position="180"/>
    </location>
</feature>
<feature type="transmembrane region" description="Helical" evidence="2">
    <location>
        <begin position="40"/>
        <end position="60"/>
    </location>
</feature>